<dbReference type="InterPro" id="IPR011711">
    <property type="entry name" value="GntR_C"/>
</dbReference>
<dbReference type="AlphaFoldDB" id="A0A1T4Z5Q6"/>
<sequence>MHVPRPPRASTARGSDRARETLRILTENITSGRWPLNSRIPTESELMAELGVGRSTLREAVSSLTALGMLEPARSRGTFVRSLSPVSALLSDFIGSHANPEILQVRRLLEVESTRLAALLRTDEQLERLAAAHERDLNDDQSQGVVRGATPGEFHAIILEAAGNSLMADLHAGLMRGVRTAMARGEMVPQISAAERLADHGRILDAIREQDPVRAAQAAADHVDHDLTTAG</sequence>
<dbReference type="InterPro" id="IPR000524">
    <property type="entry name" value="Tscrpt_reg_HTH_GntR"/>
</dbReference>
<dbReference type="InterPro" id="IPR036390">
    <property type="entry name" value="WH_DNA-bd_sf"/>
</dbReference>
<evidence type="ECO:0000313" key="5">
    <source>
        <dbReference type="EMBL" id="SKB09397.1"/>
    </source>
</evidence>
<protein>
    <submittedName>
        <fullName evidence="5">Transcriptional regulator, GntR family</fullName>
    </submittedName>
</protein>
<dbReference type="Pfam" id="PF07729">
    <property type="entry name" value="FCD"/>
    <property type="match status" value="1"/>
</dbReference>
<dbReference type="PROSITE" id="PS50949">
    <property type="entry name" value="HTH_GNTR"/>
    <property type="match status" value="1"/>
</dbReference>
<dbReference type="EMBL" id="LT796768">
    <property type="protein sequence ID" value="SKB09397.1"/>
    <property type="molecule type" value="Genomic_DNA"/>
</dbReference>
<gene>
    <name evidence="5" type="ORF">SAMN06295964_2664</name>
</gene>
<evidence type="ECO:0000256" key="1">
    <source>
        <dbReference type="ARBA" id="ARBA00023015"/>
    </source>
</evidence>
<dbReference type="InterPro" id="IPR008920">
    <property type="entry name" value="TF_FadR/GntR_C"/>
</dbReference>
<name>A0A1T4Z5Q6_9ACTN</name>
<reference evidence="6" key="1">
    <citation type="submission" date="2017-02" db="EMBL/GenBank/DDBJ databases">
        <authorList>
            <person name="Varghese N."/>
            <person name="Submissions S."/>
        </authorList>
    </citation>
    <scope>NUCLEOTIDE SEQUENCE [LARGE SCALE GENOMIC DNA]</scope>
    <source>
        <strain evidence="6">9H-4</strain>
    </source>
</reference>
<keyword evidence="6" id="KW-1185">Reference proteome</keyword>
<dbReference type="GO" id="GO:0003677">
    <property type="term" value="F:DNA binding"/>
    <property type="evidence" value="ECO:0007669"/>
    <property type="project" value="UniProtKB-KW"/>
</dbReference>
<keyword evidence="3" id="KW-0804">Transcription</keyword>
<evidence type="ECO:0000256" key="2">
    <source>
        <dbReference type="ARBA" id="ARBA00023125"/>
    </source>
</evidence>
<evidence type="ECO:0000313" key="6">
    <source>
        <dbReference type="Proteomes" id="UP000191040"/>
    </source>
</evidence>
<dbReference type="SUPFAM" id="SSF46785">
    <property type="entry name" value="Winged helix' DNA-binding domain"/>
    <property type="match status" value="1"/>
</dbReference>
<dbReference type="STRING" id="1736691.SAMN06295964_2664"/>
<evidence type="ECO:0000256" key="3">
    <source>
        <dbReference type="ARBA" id="ARBA00023163"/>
    </source>
</evidence>
<dbReference type="SMART" id="SM00895">
    <property type="entry name" value="FCD"/>
    <property type="match status" value="1"/>
</dbReference>
<dbReference type="PRINTS" id="PR00035">
    <property type="entry name" value="HTHGNTR"/>
</dbReference>
<dbReference type="SUPFAM" id="SSF48008">
    <property type="entry name" value="GntR ligand-binding domain-like"/>
    <property type="match status" value="1"/>
</dbReference>
<organism evidence="5 6">
    <name type="scientific">Aeromicrobium choanae</name>
    <dbReference type="NCBI Taxonomy" id="1736691"/>
    <lineage>
        <taxon>Bacteria</taxon>
        <taxon>Bacillati</taxon>
        <taxon>Actinomycetota</taxon>
        <taxon>Actinomycetes</taxon>
        <taxon>Propionibacteriales</taxon>
        <taxon>Nocardioidaceae</taxon>
        <taxon>Aeromicrobium</taxon>
    </lineage>
</organism>
<dbReference type="PANTHER" id="PTHR43537:SF47">
    <property type="entry name" value="REGULATORY PROTEIN GNTR HTH"/>
    <property type="match status" value="1"/>
</dbReference>
<dbReference type="Pfam" id="PF00392">
    <property type="entry name" value="GntR"/>
    <property type="match status" value="1"/>
</dbReference>
<dbReference type="GO" id="GO:0003700">
    <property type="term" value="F:DNA-binding transcription factor activity"/>
    <property type="evidence" value="ECO:0007669"/>
    <property type="project" value="InterPro"/>
</dbReference>
<accession>A0A1T4Z5Q6</accession>
<feature type="domain" description="HTH gntR-type" evidence="4">
    <location>
        <begin position="15"/>
        <end position="83"/>
    </location>
</feature>
<keyword evidence="1" id="KW-0805">Transcription regulation</keyword>
<dbReference type="Proteomes" id="UP000191040">
    <property type="component" value="Chromosome I"/>
</dbReference>
<dbReference type="PANTHER" id="PTHR43537">
    <property type="entry name" value="TRANSCRIPTIONAL REGULATOR, GNTR FAMILY"/>
    <property type="match status" value="1"/>
</dbReference>
<keyword evidence="2" id="KW-0238">DNA-binding</keyword>
<dbReference type="CDD" id="cd07377">
    <property type="entry name" value="WHTH_GntR"/>
    <property type="match status" value="1"/>
</dbReference>
<dbReference type="InterPro" id="IPR036388">
    <property type="entry name" value="WH-like_DNA-bd_sf"/>
</dbReference>
<dbReference type="Gene3D" id="1.20.120.530">
    <property type="entry name" value="GntR ligand-binding domain-like"/>
    <property type="match status" value="1"/>
</dbReference>
<evidence type="ECO:0000259" key="4">
    <source>
        <dbReference type="PROSITE" id="PS50949"/>
    </source>
</evidence>
<dbReference type="SMART" id="SM00345">
    <property type="entry name" value="HTH_GNTR"/>
    <property type="match status" value="1"/>
</dbReference>
<dbReference type="Gene3D" id="1.10.10.10">
    <property type="entry name" value="Winged helix-like DNA-binding domain superfamily/Winged helix DNA-binding domain"/>
    <property type="match status" value="1"/>
</dbReference>
<proteinExistence type="predicted"/>